<sequence length="133" mass="14892">MKCIKSDAELEQLRSIPNGLIYNDFSRMGPSGKDYNILHAAYCRQLAKSNLNVPKYFFDNPGEALTWLGENRGEEGVNWKRCGTCRANARLVSIGSPESKPALTHTSTAEQKSAPFREAEAKQILVKYLQGKR</sequence>
<dbReference type="EMBL" id="BARU01023930">
    <property type="protein sequence ID" value="GAH58861.1"/>
    <property type="molecule type" value="Genomic_DNA"/>
</dbReference>
<feature type="non-terminal residue" evidence="2">
    <location>
        <position position="133"/>
    </location>
</feature>
<protein>
    <submittedName>
        <fullName evidence="2">Uncharacterized protein</fullName>
    </submittedName>
</protein>
<gene>
    <name evidence="2" type="ORF">S03H2_38780</name>
</gene>
<proteinExistence type="predicted"/>
<reference evidence="2" key="1">
    <citation type="journal article" date="2014" name="Front. Microbiol.">
        <title>High frequency of phylogenetically diverse reductive dehalogenase-homologous genes in deep subseafloor sedimentary metagenomes.</title>
        <authorList>
            <person name="Kawai M."/>
            <person name="Futagami T."/>
            <person name="Toyoda A."/>
            <person name="Takaki Y."/>
            <person name="Nishi S."/>
            <person name="Hori S."/>
            <person name="Arai W."/>
            <person name="Tsubouchi T."/>
            <person name="Morono Y."/>
            <person name="Uchiyama I."/>
            <person name="Ito T."/>
            <person name="Fujiyama A."/>
            <person name="Inagaki F."/>
            <person name="Takami H."/>
        </authorList>
    </citation>
    <scope>NUCLEOTIDE SEQUENCE</scope>
    <source>
        <strain evidence="2">Expedition CK06-06</strain>
    </source>
</reference>
<comment type="caution">
    <text evidence="2">The sequence shown here is derived from an EMBL/GenBank/DDBJ whole genome shotgun (WGS) entry which is preliminary data.</text>
</comment>
<dbReference type="AlphaFoldDB" id="X1GLS5"/>
<organism evidence="2">
    <name type="scientific">marine sediment metagenome</name>
    <dbReference type="NCBI Taxonomy" id="412755"/>
    <lineage>
        <taxon>unclassified sequences</taxon>
        <taxon>metagenomes</taxon>
        <taxon>ecological metagenomes</taxon>
    </lineage>
</organism>
<evidence type="ECO:0000256" key="1">
    <source>
        <dbReference type="SAM" id="MobiDB-lite"/>
    </source>
</evidence>
<evidence type="ECO:0000313" key="2">
    <source>
        <dbReference type="EMBL" id="GAH58861.1"/>
    </source>
</evidence>
<accession>X1GLS5</accession>
<name>X1GLS5_9ZZZZ</name>
<feature type="region of interest" description="Disordered" evidence="1">
    <location>
        <begin position="96"/>
        <end position="115"/>
    </location>
</feature>